<protein>
    <submittedName>
        <fullName evidence="5">Trypsin-like peptidase domain-containing protein</fullName>
    </submittedName>
</protein>
<accession>A0ABD5VJA6</accession>
<dbReference type="GO" id="GO:0008236">
    <property type="term" value="F:serine-type peptidase activity"/>
    <property type="evidence" value="ECO:0007669"/>
    <property type="project" value="UniProtKB-KW"/>
</dbReference>
<dbReference type="InterPro" id="IPR009003">
    <property type="entry name" value="Peptidase_S1_PA"/>
</dbReference>
<reference evidence="5 6" key="1">
    <citation type="journal article" date="2019" name="Int. J. Syst. Evol. Microbiol.">
        <title>The Global Catalogue of Microorganisms (GCM) 10K type strain sequencing project: providing services to taxonomists for standard genome sequencing and annotation.</title>
        <authorList>
            <consortium name="The Broad Institute Genomics Platform"/>
            <consortium name="The Broad Institute Genome Sequencing Center for Infectious Disease"/>
            <person name="Wu L."/>
            <person name="Ma J."/>
        </authorList>
    </citation>
    <scope>NUCLEOTIDE SEQUENCE [LARGE SCALE GENOMIC DNA]</scope>
    <source>
        <strain evidence="5 6">GX26</strain>
    </source>
</reference>
<dbReference type="Gene3D" id="2.40.10.120">
    <property type="match status" value="1"/>
</dbReference>
<keyword evidence="6" id="KW-1185">Reference proteome</keyword>
<keyword evidence="3" id="KW-0720">Serine protease</keyword>
<gene>
    <name evidence="5" type="ORF">ACFQGB_08980</name>
</gene>
<dbReference type="PRINTS" id="PR00839">
    <property type="entry name" value="V8PROTEASE"/>
</dbReference>
<dbReference type="Pfam" id="PF13365">
    <property type="entry name" value="Trypsin_2"/>
    <property type="match status" value="1"/>
</dbReference>
<evidence type="ECO:0000313" key="5">
    <source>
        <dbReference type="EMBL" id="MFC6952996.1"/>
    </source>
</evidence>
<dbReference type="InterPro" id="IPR008256">
    <property type="entry name" value="Peptidase_S1B"/>
</dbReference>
<dbReference type="InterPro" id="IPR006311">
    <property type="entry name" value="TAT_signal"/>
</dbReference>
<dbReference type="PANTHER" id="PTHR43019:SF23">
    <property type="entry name" value="PROTEASE DO-LIKE 5, CHLOROPLASTIC"/>
    <property type="match status" value="1"/>
</dbReference>
<dbReference type="EMBL" id="JBHSXN010000002">
    <property type="protein sequence ID" value="MFC6952996.1"/>
    <property type="molecule type" value="Genomic_DNA"/>
</dbReference>
<evidence type="ECO:0000256" key="2">
    <source>
        <dbReference type="ARBA" id="ARBA00022801"/>
    </source>
</evidence>
<sequence length="280" mass="29224">MPDSPSIDDPSGRSRREFLRAASAAVSVPALGSLAGCVEVRVPSDALGDGDGAFGSGDGSSNDDAGSTNTGGGDFDAETRDRAGEVGQRVQQSVVKLTQDRTGGTGWLFDDGYVVTNAHVAAEFQAMDVETFDGRTGTAERVGYERDLRPDLALLRTDVDSPPALETTDVDALAEGDPVVSVGHPGAVGDWVISLGRFRTFRESLDWVLADVPTASGSSGSPLVTLDGRVVGCVSGATRSPNDDTVDRPDDVYTDFPEEDRLASAVPSATVEESVAEWRG</sequence>
<evidence type="ECO:0000313" key="6">
    <source>
        <dbReference type="Proteomes" id="UP001596395"/>
    </source>
</evidence>
<dbReference type="PROSITE" id="PS51318">
    <property type="entry name" value="TAT"/>
    <property type="match status" value="1"/>
</dbReference>
<dbReference type="Proteomes" id="UP001596395">
    <property type="component" value="Unassembled WGS sequence"/>
</dbReference>
<feature type="compositionally biased region" description="Gly residues" evidence="4">
    <location>
        <begin position="49"/>
        <end position="58"/>
    </location>
</feature>
<evidence type="ECO:0000256" key="3">
    <source>
        <dbReference type="ARBA" id="ARBA00022825"/>
    </source>
</evidence>
<feature type="region of interest" description="Disordered" evidence="4">
    <location>
        <begin position="45"/>
        <end position="91"/>
    </location>
</feature>
<proteinExistence type="predicted"/>
<keyword evidence="1" id="KW-0645">Protease</keyword>
<evidence type="ECO:0000256" key="1">
    <source>
        <dbReference type="ARBA" id="ARBA00022670"/>
    </source>
</evidence>
<keyword evidence="2" id="KW-0378">Hydrolase</keyword>
<name>A0ABD5VJA6_9EURY</name>
<feature type="compositionally biased region" description="Basic and acidic residues" evidence="4">
    <location>
        <begin position="241"/>
        <end position="251"/>
    </location>
</feature>
<feature type="region of interest" description="Disordered" evidence="4">
    <location>
        <begin position="236"/>
        <end position="280"/>
    </location>
</feature>
<dbReference type="PANTHER" id="PTHR43019">
    <property type="entry name" value="SERINE ENDOPROTEASE DEGS"/>
    <property type="match status" value="1"/>
</dbReference>
<dbReference type="AlphaFoldDB" id="A0ABD5VJA6"/>
<organism evidence="5 6">
    <name type="scientific">Halorubellus litoreus</name>
    <dbReference type="NCBI Taxonomy" id="755308"/>
    <lineage>
        <taxon>Archaea</taxon>
        <taxon>Methanobacteriati</taxon>
        <taxon>Methanobacteriota</taxon>
        <taxon>Stenosarchaea group</taxon>
        <taxon>Halobacteria</taxon>
        <taxon>Halobacteriales</taxon>
        <taxon>Halorubellaceae</taxon>
        <taxon>Halorubellus</taxon>
    </lineage>
</organism>
<evidence type="ECO:0000256" key="4">
    <source>
        <dbReference type="SAM" id="MobiDB-lite"/>
    </source>
</evidence>
<dbReference type="RefSeq" id="WP_336349974.1">
    <property type="nucleotide sequence ID" value="NZ_JAZAQL010000002.1"/>
</dbReference>
<comment type="caution">
    <text evidence="5">The sequence shown here is derived from an EMBL/GenBank/DDBJ whole genome shotgun (WGS) entry which is preliminary data.</text>
</comment>
<dbReference type="GO" id="GO:0006508">
    <property type="term" value="P:proteolysis"/>
    <property type="evidence" value="ECO:0007669"/>
    <property type="project" value="UniProtKB-KW"/>
</dbReference>
<dbReference type="SUPFAM" id="SSF50494">
    <property type="entry name" value="Trypsin-like serine proteases"/>
    <property type="match status" value="1"/>
</dbReference>